<feature type="domain" description="HD" evidence="1">
    <location>
        <begin position="33"/>
        <end position="151"/>
    </location>
</feature>
<gene>
    <name evidence="2" type="ORF">FYJ44_13340</name>
</gene>
<dbReference type="CDD" id="cd00077">
    <property type="entry name" value="HDc"/>
    <property type="match status" value="1"/>
</dbReference>
<comment type="caution">
    <text evidence="2">The sequence shown here is derived from an EMBL/GenBank/DDBJ whole genome shotgun (WGS) entry which is preliminary data.</text>
</comment>
<dbReference type="AlphaFoldDB" id="A0A6L5XP34"/>
<evidence type="ECO:0000313" key="2">
    <source>
        <dbReference type="EMBL" id="MSS28987.1"/>
    </source>
</evidence>
<sequence length="261" mass="28968">MNPDISQHEEWFAAYAARERAREHGDPAPMDLKLKHTMAVLDNARRMAESEGFAPALARACLLAALYHDVARFEQYLRYHTFRDRESCNHGLLGVKILKREARLAGEDAATRKIVLAAVGLHNRFVLPAHLPRETELAAHVVRDADKLDILRVMDEHLGGPGPYSPTVVLNLPDDPALAGQAVLRAALEGRVAAYADLRSVNDFRVLLNTWFFDMHFAASRRQFVEDGHARRLLEGLPSNAVYGPARAALLARLDGADARG</sequence>
<dbReference type="PROSITE" id="PS51831">
    <property type="entry name" value="HD"/>
    <property type="match status" value="1"/>
</dbReference>
<keyword evidence="3" id="KW-1185">Reference proteome</keyword>
<proteinExistence type="predicted"/>
<evidence type="ECO:0000259" key="1">
    <source>
        <dbReference type="PROSITE" id="PS51831"/>
    </source>
</evidence>
<dbReference type="Pfam" id="PF01966">
    <property type="entry name" value="HD"/>
    <property type="match status" value="1"/>
</dbReference>
<protein>
    <submittedName>
        <fullName evidence="2">HD domain-containing protein</fullName>
    </submittedName>
</protein>
<dbReference type="InterPro" id="IPR006674">
    <property type="entry name" value="HD_domain"/>
</dbReference>
<organism evidence="2 3">
    <name type="scientific">Desulfovibrio porci</name>
    <dbReference type="NCBI Taxonomy" id="2605782"/>
    <lineage>
        <taxon>Bacteria</taxon>
        <taxon>Pseudomonadati</taxon>
        <taxon>Thermodesulfobacteriota</taxon>
        <taxon>Desulfovibrionia</taxon>
        <taxon>Desulfovibrionales</taxon>
        <taxon>Desulfovibrionaceae</taxon>
        <taxon>Desulfovibrio</taxon>
    </lineage>
</organism>
<name>A0A6L5XP34_9BACT</name>
<dbReference type="RefSeq" id="WP_154512949.1">
    <property type="nucleotide sequence ID" value="NZ_DBFWWU010000139.1"/>
</dbReference>
<dbReference type="EMBL" id="VUMH01000018">
    <property type="protein sequence ID" value="MSS28987.1"/>
    <property type="molecule type" value="Genomic_DNA"/>
</dbReference>
<dbReference type="Gene3D" id="1.10.3210.10">
    <property type="entry name" value="Hypothetical protein af1432"/>
    <property type="match status" value="1"/>
</dbReference>
<evidence type="ECO:0000313" key="3">
    <source>
        <dbReference type="Proteomes" id="UP000477488"/>
    </source>
</evidence>
<accession>A0A6L5XP34</accession>
<dbReference type="InterPro" id="IPR003607">
    <property type="entry name" value="HD/PDEase_dom"/>
</dbReference>
<reference evidence="2 3" key="1">
    <citation type="submission" date="2019-09" db="EMBL/GenBank/DDBJ databases">
        <title>In-depth cultivation of the pig gut microbiome towards novel bacterial diversity and tailored functional studies.</title>
        <authorList>
            <person name="Wylensek D."/>
            <person name="Hitch T.C.A."/>
            <person name="Clavel T."/>
        </authorList>
    </citation>
    <scope>NUCLEOTIDE SEQUENCE [LARGE SCALE GENOMIC DNA]</scope>
    <source>
        <strain evidence="2 3">PG-178-WT-4</strain>
    </source>
</reference>
<dbReference type="Proteomes" id="UP000477488">
    <property type="component" value="Unassembled WGS sequence"/>
</dbReference>
<dbReference type="SUPFAM" id="SSF109604">
    <property type="entry name" value="HD-domain/PDEase-like"/>
    <property type="match status" value="1"/>
</dbReference>